<organism evidence="1">
    <name type="scientific">Cucumis melo</name>
    <name type="common">Muskmelon</name>
    <dbReference type="NCBI Taxonomy" id="3656"/>
    <lineage>
        <taxon>Eukaryota</taxon>
        <taxon>Viridiplantae</taxon>
        <taxon>Streptophyta</taxon>
        <taxon>Embryophyta</taxon>
        <taxon>Tracheophyta</taxon>
        <taxon>Spermatophyta</taxon>
        <taxon>Magnoliopsida</taxon>
        <taxon>eudicotyledons</taxon>
        <taxon>Gunneridae</taxon>
        <taxon>Pentapetalae</taxon>
        <taxon>rosids</taxon>
        <taxon>fabids</taxon>
        <taxon>Cucurbitales</taxon>
        <taxon>Cucurbitaceae</taxon>
        <taxon>Benincaseae</taxon>
        <taxon>Cucumis</taxon>
    </lineage>
</organism>
<accession>A0A9I9DY43</accession>
<dbReference type="EnsemblPlants" id="MELO3C025425.2.1">
    <property type="protein sequence ID" value="MELO3C025425.2.1"/>
    <property type="gene ID" value="MELO3C025425.2"/>
</dbReference>
<protein>
    <submittedName>
        <fullName evidence="1">Uncharacterized protein</fullName>
    </submittedName>
</protein>
<dbReference type="AlphaFoldDB" id="A0A9I9DY43"/>
<name>A0A9I9DY43_CUCME</name>
<sequence length="55" mass="6164">MKEIQGGDWRTAKTIGCKRRLDGNDKGTLFANEEDECEQRTVETVGCEPMATTEN</sequence>
<evidence type="ECO:0000313" key="1">
    <source>
        <dbReference type="EnsemblPlants" id="MELO3C025425.2.1"/>
    </source>
</evidence>
<dbReference type="Gramene" id="MELO3C025425.2.1">
    <property type="protein sequence ID" value="MELO3C025425.2.1"/>
    <property type="gene ID" value="MELO3C025425.2"/>
</dbReference>
<proteinExistence type="predicted"/>
<reference evidence="1" key="1">
    <citation type="submission" date="2023-03" db="UniProtKB">
        <authorList>
            <consortium name="EnsemblPlants"/>
        </authorList>
    </citation>
    <scope>IDENTIFICATION</scope>
</reference>